<dbReference type="RefSeq" id="WP_090804538.1">
    <property type="nucleotide sequence ID" value="NZ_FNKX01000001.1"/>
</dbReference>
<evidence type="ECO:0000256" key="5">
    <source>
        <dbReference type="ARBA" id="ARBA00022989"/>
    </source>
</evidence>
<feature type="transmembrane region" description="Helical" evidence="9">
    <location>
        <begin position="244"/>
        <end position="265"/>
    </location>
</feature>
<keyword evidence="3 9" id="KW-0813">Transport</keyword>
<feature type="transmembrane region" description="Helical" evidence="9">
    <location>
        <begin position="190"/>
        <end position="211"/>
    </location>
</feature>
<dbReference type="InterPro" id="IPR000515">
    <property type="entry name" value="MetI-like"/>
</dbReference>
<dbReference type="STRING" id="157910.SAMN05445850_3185"/>
<feature type="transmembrane region" description="Helical" evidence="9">
    <location>
        <begin position="66"/>
        <end position="88"/>
    </location>
</feature>
<evidence type="ECO:0000256" key="8">
    <source>
        <dbReference type="ARBA" id="ARBA00025323"/>
    </source>
</evidence>
<dbReference type="AlphaFoldDB" id="A0A1H1GZX9"/>
<dbReference type="InterPro" id="IPR035906">
    <property type="entry name" value="MetI-like_sf"/>
</dbReference>
<evidence type="ECO:0000256" key="2">
    <source>
        <dbReference type="ARBA" id="ARBA00011779"/>
    </source>
</evidence>
<evidence type="ECO:0000256" key="4">
    <source>
        <dbReference type="ARBA" id="ARBA00022692"/>
    </source>
</evidence>
<dbReference type="FunFam" id="1.10.3720.10:FF:000004">
    <property type="entry name" value="Sulfate transport system permease protein CysT"/>
    <property type="match status" value="1"/>
</dbReference>
<keyword evidence="12" id="KW-1185">Reference proteome</keyword>
<comment type="caution">
    <text evidence="9">Lacks conserved residue(s) required for the propagation of feature annotation.</text>
</comment>
<dbReference type="PANTHER" id="PTHR30406:SF8">
    <property type="entry name" value="SULFATE TRANSPORT SYSTEM PERMEASE PROTEIN CYST"/>
    <property type="match status" value="1"/>
</dbReference>
<dbReference type="EMBL" id="FNKX01000001">
    <property type="protein sequence ID" value="SDR18737.1"/>
    <property type="molecule type" value="Genomic_DNA"/>
</dbReference>
<dbReference type="SUPFAM" id="SSF161098">
    <property type="entry name" value="MetI-like"/>
    <property type="match status" value="1"/>
</dbReference>
<comment type="similarity">
    <text evidence="9">Belongs to the binding-protein-dependent transport system permease family. CysTW subfamily.</text>
</comment>
<name>A0A1H1GZX9_9BURK</name>
<feature type="transmembrane region" description="Helical" evidence="9">
    <location>
        <begin position="12"/>
        <end position="35"/>
    </location>
</feature>
<comment type="function">
    <text evidence="9">Part of the ABC transporter complex (TC 3.A.1.6.1) involved in sulfate/thiosulfate import.</text>
</comment>
<evidence type="ECO:0000256" key="1">
    <source>
        <dbReference type="ARBA" id="ARBA00004651"/>
    </source>
</evidence>
<dbReference type="Pfam" id="PF00528">
    <property type="entry name" value="BPD_transp_1"/>
    <property type="match status" value="1"/>
</dbReference>
<feature type="transmembrane region" description="Helical" evidence="9">
    <location>
        <begin position="134"/>
        <end position="158"/>
    </location>
</feature>
<accession>A0A1H1GZX9</accession>
<keyword evidence="7 9" id="KW-0472">Membrane</keyword>
<proteinExistence type="inferred from homology"/>
<evidence type="ECO:0000256" key="3">
    <source>
        <dbReference type="ARBA" id="ARBA00022448"/>
    </source>
</evidence>
<comment type="function">
    <text evidence="8">Part of the ABC transporter complex CysAWTP (TC 3.A.1.6.1) involved in sulfate/thiosulfate import. Probably responsible for the translocation of the substrate across the membrane.</text>
</comment>
<comment type="subunit">
    <text evidence="2">The complex is composed of two ATP-binding proteins (CysA), two transmembrane proteins (CysT and CysW) and a solute-binding protein (CysP).</text>
</comment>
<dbReference type="PROSITE" id="PS50928">
    <property type="entry name" value="ABC_TM1"/>
    <property type="match status" value="1"/>
</dbReference>
<keyword evidence="6 9" id="KW-0764">Sulfate transport</keyword>
<evidence type="ECO:0000256" key="9">
    <source>
        <dbReference type="RuleBase" id="RU366001"/>
    </source>
</evidence>
<evidence type="ECO:0000313" key="11">
    <source>
        <dbReference type="EMBL" id="SDR18737.1"/>
    </source>
</evidence>
<dbReference type="CDD" id="cd06261">
    <property type="entry name" value="TM_PBP2"/>
    <property type="match status" value="1"/>
</dbReference>
<evidence type="ECO:0000313" key="12">
    <source>
        <dbReference type="Proteomes" id="UP000199365"/>
    </source>
</evidence>
<reference evidence="12" key="1">
    <citation type="submission" date="2016-10" db="EMBL/GenBank/DDBJ databases">
        <authorList>
            <person name="Varghese N."/>
            <person name="Submissions S."/>
        </authorList>
    </citation>
    <scope>NUCLEOTIDE SEQUENCE [LARGE SCALE GENOMIC DNA]</scope>
    <source>
        <strain evidence="12">DUS833</strain>
    </source>
</reference>
<gene>
    <name evidence="11" type="ORF">SAMN05445850_3185</name>
</gene>
<dbReference type="NCBIfam" id="TIGR00969">
    <property type="entry name" value="3a0106s02"/>
    <property type="match status" value="1"/>
</dbReference>
<dbReference type="GO" id="GO:0015419">
    <property type="term" value="F:ABC-type sulfate transporter activity"/>
    <property type="evidence" value="ECO:0007669"/>
    <property type="project" value="UniProtKB-UniRule"/>
</dbReference>
<organism evidence="11 12">
    <name type="scientific">Paraburkholderia tuberum</name>
    <dbReference type="NCBI Taxonomy" id="157910"/>
    <lineage>
        <taxon>Bacteria</taxon>
        <taxon>Pseudomonadati</taxon>
        <taxon>Pseudomonadota</taxon>
        <taxon>Betaproteobacteria</taxon>
        <taxon>Burkholderiales</taxon>
        <taxon>Burkholderiaceae</taxon>
        <taxon>Paraburkholderia</taxon>
    </lineage>
</organism>
<evidence type="ECO:0000256" key="6">
    <source>
        <dbReference type="ARBA" id="ARBA00023032"/>
    </source>
</evidence>
<evidence type="ECO:0000256" key="7">
    <source>
        <dbReference type="ARBA" id="ARBA00023136"/>
    </source>
</evidence>
<keyword evidence="4 9" id="KW-0812">Transmembrane</keyword>
<dbReference type="InterPro" id="IPR011865">
    <property type="entry name" value="CysT_permease"/>
</dbReference>
<keyword evidence="5 9" id="KW-1133">Transmembrane helix</keyword>
<dbReference type="InterPro" id="IPR005667">
    <property type="entry name" value="Sulph_transpt2"/>
</dbReference>
<feature type="domain" description="ABC transmembrane type-1" evidence="10">
    <location>
        <begin position="62"/>
        <end position="265"/>
    </location>
</feature>
<protein>
    <recommendedName>
        <fullName evidence="9">Sulfate transport system permease protein CysT</fullName>
    </recommendedName>
</protein>
<dbReference type="GO" id="GO:0005886">
    <property type="term" value="C:plasma membrane"/>
    <property type="evidence" value="ECO:0007669"/>
    <property type="project" value="UniProtKB-SubCell"/>
</dbReference>
<dbReference type="NCBIfam" id="TIGR02139">
    <property type="entry name" value="permease_CysT"/>
    <property type="match status" value="1"/>
</dbReference>
<feature type="transmembrane region" description="Helical" evidence="9">
    <location>
        <begin position="100"/>
        <end position="122"/>
    </location>
</feature>
<dbReference type="Gene3D" id="1.10.3720.10">
    <property type="entry name" value="MetI-like"/>
    <property type="match status" value="1"/>
</dbReference>
<sequence>MTTLTFRKPSALPGFGLTLGITVAYLSLVVLIPLATTFLKTATLDWDQFVRAVTSPRVLASYRLTFFSALGGALINAVFGFLVAWVLVRYTFPFKRIVDAVVDLPFALPTSVAGISLAAVYAGNGWIGQFLAPLGIKIAFTPAGVLVALTFIGLPFVVRTVQPVLEEFEREQEEAAACLGASRWLTFRRVVLPAVLPALLTGFALAFARALGEYGSVIFIAGNVPMKSEITSLLIITKLEQYDYAGATALAVVMLVVSFLMLLSINTLQWYLQRRTSRGKTGSAPVATSVAAIGGGVQ</sequence>
<evidence type="ECO:0000259" key="10">
    <source>
        <dbReference type="PROSITE" id="PS50928"/>
    </source>
</evidence>
<dbReference type="Proteomes" id="UP000199365">
    <property type="component" value="Unassembled WGS sequence"/>
</dbReference>
<dbReference type="PANTHER" id="PTHR30406">
    <property type="entry name" value="SULFATE TRANSPORT SYSTEM PERMEASE PROTEIN"/>
    <property type="match status" value="1"/>
</dbReference>
<comment type="subcellular location">
    <subcellularLocation>
        <location evidence="1">Cell membrane</location>
        <topology evidence="1">Multi-pass membrane protein</topology>
    </subcellularLocation>
</comment>